<reference evidence="1" key="1">
    <citation type="submission" date="2021-01" db="EMBL/GenBank/DDBJ databases">
        <title>Whole genome shotgun sequence of Virgisporangium aliadipatigenens NBRC 105644.</title>
        <authorList>
            <person name="Komaki H."/>
            <person name="Tamura T."/>
        </authorList>
    </citation>
    <scope>NUCLEOTIDE SEQUENCE</scope>
    <source>
        <strain evidence="1">NBRC 105644</strain>
    </source>
</reference>
<proteinExistence type="predicted"/>
<dbReference type="Proteomes" id="UP000619260">
    <property type="component" value="Unassembled WGS sequence"/>
</dbReference>
<dbReference type="EMBL" id="BOPF01000035">
    <property type="protein sequence ID" value="GIJ50379.1"/>
    <property type="molecule type" value="Genomic_DNA"/>
</dbReference>
<organism evidence="1 2">
    <name type="scientific">Virgisporangium aliadipatigenens</name>
    <dbReference type="NCBI Taxonomy" id="741659"/>
    <lineage>
        <taxon>Bacteria</taxon>
        <taxon>Bacillati</taxon>
        <taxon>Actinomycetota</taxon>
        <taxon>Actinomycetes</taxon>
        <taxon>Micromonosporales</taxon>
        <taxon>Micromonosporaceae</taxon>
        <taxon>Virgisporangium</taxon>
    </lineage>
</organism>
<keyword evidence="2" id="KW-1185">Reference proteome</keyword>
<gene>
    <name evidence="1" type="ORF">Val02_72650</name>
</gene>
<dbReference type="AlphaFoldDB" id="A0A8J4DU28"/>
<name>A0A8J4DU28_9ACTN</name>
<sequence length="83" mass="8908">MLNDDVVQVPSASHPEWIYPFSGLRPAQFRRLARLVAAGLTTRACLVDHVEPRRGSGVGWVCAGRARIPVSYPGVTGVRPGGV</sequence>
<protein>
    <submittedName>
        <fullName evidence="1">Uncharacterized protein</fullName>
    </submittedName>
</protein>
<comment type="caution">
    <text evidence="1">The sequence shown here is derived from an EMBL/GenBank/DDBJ whole genome shotgun (WGS) entry which is preliminary data.</text>
</comment>
<accession>A0A8J4DU28</accession>
<evidence type="ECO:0000313" key="1">
    <source>
        <dbReference type="EMBL" id="GIJ50379.1"/>
    </source>
</evidence>
<evidence type="ECO:0000313" key="2">
    <source>
        <dbReference type="Proteomes" id="UP000619260"/>
    </source>
</evidence>
<dbReference type="RefSeq" id="WP_373318000.1">
    <property type="nucleotide sequence ID" value="NZ_BOPF01000035.1"/>
</dbReference>